<sequence length="590" mass="66614">MSPKKHIQALFLIAIIGSGCIMHELPTERLNDSWRSNTIDRIWNSQGIDGGYSDFPPGEPTLYSTYYFLESLELLDKEPKYKQATVDWLLSQEQEIVKQGNSSSIRNIYFLTMSLDMLGVKPANSSNLISKVIELQRPDGSFSEEEGDEEGALLDTFRAITTLHTLGVDLNQMPLTRNWLIEKWNESGENNDLLNSTSETSMLLSALELYSISISSQYQSPRMEEIMEQKSIIEDQLKLLPDTDMDLFTLSSFTDFLLINGNISSEIRSNIGMYLQKKQLQDGGFNPLLDNYGEPQGTYLALKTASKIGLNLNDNVSTFIYNHEPLDGRGGFRSAYRLLSSPENTYLAVKSLKILGSEPDNREELIKYVTYKWREESKDAKSAYYSLMVYKLLNYPYPQDVQFEKWVKKSFDECVNQSIESMNFEEALYLAKLANLLGIELSNSDTLVAKIQSLQQSDGGFGIEASDTSMTFYSVNILEELGSSPLDKQGCISWIQEGQIADGGFIIRRGPIHTNSSDIHSTYISVVTLNTLDSKPKDSDKLLKWLKDCQDIYGGFKLAPEYADLEASPDSFDASLEYTSWGLITWETLC</sequence>
<dbReference type="OrthoDB" id="97337at2157"/>
<dbReference type="GO" id="GO:0046872">
    <property type="term" value="F:metal ion binding"/>
    <property type="evidence" value="ECO:0007669"/>
    <property type="project" value="UniProtKB-KW"/>
</dbReference>
<comment type="caution">
    <text evidence="11">The sequence shown here is derived from an EMBL/GenBank/DDBJ whole genome shotgun (WGS) entry which is preliminary data.</text>
</comment>
<comment type="similarity">
    <text evidence="2">Belongs to the protein prenyltransferase subunit beta family.</text>
</comment>
<keyword evidence="5" id="KW-0479">Metal-binding</keyword>
<dbReference type="RefSeq" id="WP_095644353.1">
    <property type="nucleotide sequence ID" value="NZ_LMVP01000179.1"/>
</dbReference>
<evidence type="ECO:0000313" key="11">
    <source>
        <dbReference type="EMBL" id="PAV12769.1"/>
    </source>
</evidence>
<dbReference type="SUPFAM" id="SSF48239">
    <property type="entry name" value="Terpenoid cyclases/Protein prenyltransferases"/>
    <property type="match status" value="2"/>
</dbReference>
<evidence type="ECO:0000256" key="9">
    <source>
        <dbReference type="ARBA" id="ARBA00032766"/>
    </source>
</evidence>
<protein>
    <recommendedName>
        <fullName evidence="8">Geranylgeranyl transferase type II subunit beta</fullName>
    </recommendedName>
    <alternativeName>
        <fullName evidence="9">Type II protein geranyl-geranyltransferase subunit beta</fullName>
    </alternativeName>
</protein>
<name>A0A2A2HTF8_9EURY</name>
<keyword evidence="4" id="KW-0808">Transferase</keyword>
<dbReference type="PANTHER" id="PTHR11774">
    <property type="entry name" value="GERANYLGERANYL TRANSFERASE TYPE BETA SUBUNIT"/>
    <property type="match status" value="1"/>
</dbReference>
<reference evidence="11 12" key="1">
    <citation type="journal article" date="2017" name="BMC Genomics">
        <title>Genomic analysis of methanogenic archaea reveals a shift towards energy conservation.</title>
        <authorList>
            <person name="Gilmore S.P."/>
            <person name="Henske J.K."/>
            <person name="Sexton J.A."/>
            <person name="Solomon K.V."/>
            <person name="Seppala S."/>
            <person name="Yoo J.I."/>
            <person name="Huyett L.M."/>
            <person name="Pressman A."/>
            <person name="Cogan J.Z."/>
            <person name="Kivenson V."/>
            <person name="Peng X."/>
            <person name="Tan Y."/>
            <person name="Valentine D.L."/>
            <person name="O'Malley M.A."/>
        </authorList>
    </citation>
    <scope>NUCLEOTIDE SEQUENCE [LARGE SCALE GENOMIC DNA]</scope>
    <source>
        <strain evidence="11 12">MC-15</strain>
    </source>
</reference>
<evidence type="ECO:0000256" key="3">
    <source>
        <dbReference type="ARBA" id="ARBA00022602"/>
    </source>
</evidence>
<keyword evidence="12" id="KW-1185">Reference proteome</keyword>
<feature type="domain" description="Prenyltransferase alpha-alpha toroid" evidence="10">
    <location>
        <begin position="31"/>
        <end position="95"/>
    </location>
</feature>
<evidence type="ECO:0000313" key="12">
    <source>
        <dbReference type="Proteomes" id="UP000218164"/>
    </source>
</evidence>
<feature type="domain" description="Prenyltransferase alpha-alpha toroid" evidence="10">
    <location>
        <begin position="256"/>
        <end position="372"/>
    </location>
</feature>
<evidence type="ECO:0000256" key="4">
    <source>
        <dbReference type="ARBA" id="ARBA00022679"/>
    </source>
</evidence>
<evidence type="ECO:0000256" key="8">
    <source>
        <dbReference type="ARBA" id="ARBA00030816"/>
    </source>
</evidence>
<dbReference type="AlphaFoldDB" id="A0A2A2HTF8"/>
<dbReference type="InterPro" id="IPR001330">
    <property type="entry name" value="Prenyltrans"/>
</dbReference>
<keyword evidence="3" id="KW-0637">Prenyltransferase</keyword>
<evidence type="ECO:0000256" key="6">
    <source>
        <dbReference type="ARBA" id="ARBA00022737"/>
    </source>
</evidence>
<feature type="domain" description="Prenyltransferase alpha-alpha toroid" evidence="10">
    <location>
        <begin position="421"/>
        <end position="560"/>
    </location>
</feature>
<gene>
    <name evidence="11" type="ORF">ASJ81_05715</name>
</gene>
<dbReference type="InterPro" id="IPR008930">
    <property type="entry name" value="Terpenoid_cyclase/PrenylTrfase"/>
</dbReference>
<dbReference type="InterPro" id="IPR045089">
    <property type="entry name" value="PGGT1B-like"/>
</dbReference>
<feature type="domain" description="Prenyltransferase alpha-alpha toroid" evidence="10">
    <location>
        <begin position="100"/>
        <end position="190"/>
    </location>
</feature>
<dbReference type="CDD" id="cd00688">
    <property type="entry name" value="ISOPREN_C2_like"/>
    <property type="match status" value="1"/>
</dbReference>
<dbReference type="GO" id="GO:0008318">
    <property type="term" value="F:protein prenyltransferase activity"/>
    <property type="evidence" value="ECO:0007669"/>
    <property type="project" value="InterPro"/>
</dbReference>
<keyword evidence="6" id="KW-0677">Repeat</keyword>
<dbReference type="Pfam" id="PF00432">
    <property type="entry name" value="Prenyltrans"/>
    <property type="match status" value="4"/>
</dbReference>
<evidence type="ECO:0000259" key="10">
    <source>
        <dbReference type="Pfam" id="PF00432"/>
    </source>
</evidence>
<proteinExistence type="inferred from homology"/>
<accession>A0A2A2HTF8</accession>
<evidence type="ECO:0000256" key="2">
    <source>
        <dbReference type="ARBA" id="ARBA00010497"/>
    </source>
</evidence>
<organism evidence="11 12">
    <name type="scientific">Methanosarcina spelaei</name>
    <dbReference type="NCBI Taxonomy" id="1036679"/>
    <lineage>
        <taxon>Archaea</taxon>
        <taxon>Methanobacteriati</taxon>
        <taxon>Methanobacteriota</taxon>
        <taxon>Stenosarchaea group</taxon>
        <taxon>Methanomicrobia</taxon>
        <taxon>Methanosarcinales</taxon>
        <taxon>Methanosarcinaceae</taxon>
        <taxon>Methanosarcina</taxon>
    </lineage>
</organism>
<dbReference type="Proteomes" id="UP000218164">
    <property type="component" value="Unassembled WGS sequence"/>
</dbReference>
<dbReference type="PROSITE" id="PS51257">
    <property type="entry name" value="PROKAR_LIPOPROTEIN"/>
    <property type="match status" value="1"/>
</dbReference>
<dbReference type="EMBL" id="LMVP01000179">
    <property type="protein sequence ID" value="PAV12769.1"/>
    <property type="molecule type" value="Genomic_DNA"/>
</dbReference>
<keyword evidence="7" id="KW-0862">Zinc</keyword>
<evidence type="ECO:0000256" key="5">
    <source>
        <dbReference type="ARBA" id="ARBA00022723"/>
    </source>
</evidence>
<dbReference type="Gene3D" id="1.50.10.20">
    <property type="match status" value="3"/>
</dbReference>
<evidence type="ECO:0000256" key="1">
    <source>
        <dbReference type="ARBA" id="ARBA00001947"/>
    </source>
</evidence>
<comment type="cofactor">
    <cofactor evidence="1">
        <name>Zn(2+)</name>
        <dbReference type="ChEBI" id="CHEBI:29105"/>
    </cofactor>
</comment>
<evidence type="ECO:0000256" key="7">
    <source>
        <dbReference type="ARBA" id="ARBA00022833"/>
    </source>
</evidence>
<dbReference type="PANTHER" id="PTHR11774:SF11">
    <property type="entry name" value="GERANYLGERANYL TRANSFERASE TYPE-2 SUBUNIT BETA"/>
    <property type="match status" value="1"/>
</dbReference>